<dbReference type="EMBL" id="CP017834">
    <property type="protein sequence ID" value="APJ02655.1"/>
    <property type="molecule type" value="Genomic_DNA"/>
</dbReference>
<dbReference type="KEGG" id="saqi:AXG55_01390"/>
<protein>
    <submittedName>
        <fullName evidence="1">Uncharacterized protein</fullName>
    </submittedName>
</protein>
<dbReference type="RefSeq" id="WP_148696361.1">
    <property type="nucleotide sequence ID" value="NZ_CP017834.1"/>
</dbReference>
<proteinExistence type="predicted"/>
<gene>
    <name evidence="1" type="ORF">AXG55_01390</name>
</gene>
<sequence>MKKIILLAILIFQFRIYADDNYFKPVFNDENNYLSKKEKFNYENNLEIKRIFRDIFDLHFEVWKEEFKRQINSSEKKFNYQDNLKLDNNKAIEDEKIEKSLHILYGIIDSENNSLAYAEACFKLALFGYYTKKLNAVQAVGILENGLKTPFLAKDNKKLYVRMNLFAGSLSIASENYSAAKKYYNSILKMYLDPDEFREEKMRAFIGYGDAEFELFHFGEALNVYKKGYVYGKKFIEINENAYVLLIGEIKLRLLWAAYRNANYAAAIEFAQDFAREKQRYDNLISQHVLEDVVRVAAISLYERHNLDSYLALANDKGAGDFGKKMIINSFYYFTYSGNPKEVETYAKPIEQLFYSSRLLPYFIKARLIALNYDNNKDKLNELAYLGTAFIEKKSIWFNRFSLNKFEEENRQEMIKIYSIDAGNYYYNLGMITKSRSAFLKSAQIYHSRILENFPGDLRGVLFQSFAQSLMMGEDYKLAWEAIEESLKQPLTEDNLKTAWFLMVNIARVQSQDARDTSADEFKKYENAVDGYIAHFPADFQARIALFESAKRAEELNDLANARNRYEKILSCPPLFFKEQDQEEKDKVSLALARLFQKMDAEDKSVADGAGTLEKIAQDNKISDTVHKVVMLANYNSAIEYAKKLKTNGEMLKSAKFLDLWSKNYLNNPNVGDALIQSMKEFAALQNWEHVNTLALYFSMNLPSNKRINEAIFWQAKSSDKLLQFSLASLLYDKSSYNDDIFPSNEQKKFALKRASEIYQMLNKSEDAARMLEKLSLIDFKSKENNNEIAKIEIESANKYFASKQYIISGKLYQKVLRRNNIEENLKNSANIGLMAVNLYLNKNRNISENKLDNFIKLLLEKNKISLKNENLKLINNAVFLANNFDEQEFDKANDKNFSQISLKNIKNMINSKNFIKKRSDTLRNYKLLKEPFVHTNLILGKMSLSLSDSYSLLYKGGERKDIYLLSSNQLKNEAKKYLYEGLTQVENNSDDQIGISNLLDRYTNRKFHVFPEAKIQDEQSPSYILEILPLSLIDVRAVANAGEFK</sequence>
<dbReference type="STRING" id="1915309.AXG55_01390"/>
<dbReference type="AlphaFoldDB" id="A0A1L4CXI4"/>
<evidence type="ECO:0000313" key="1">
    <source>
        <dbReference type="EMBL" id="APJ02655.1"/>
    </source>
</evidence>
<reference evidence="1 2" key="1">
    <citation type="submission" date="2016-10" db="EMBL/GenBank/DDBJ databases">
        <title>Silvanigrella aquatica sp. nov., isolated from a freshwater lake located in the Black Forest, Germany, description of Silvanigrellaceae fam. nov., Silvanigrellales ord. nov., reclassification of the order Bdellovibrionales in the class Oligoflexia, reclassification of the families Bacteriovoracaceae and Halobacteriovoraceae in the new order Bacteriovoracales ord. nov., and reclassification of the family Pseudobacteriovoracaceae in the order Oligoflexiales.</title>
        <authorList>
            <person name="Hahn M.W."/>
            <person name="Schmidt J."/>
            <person name="Koll U."/>
            <person name="Rohde M."/>
            <person name="Verbag S."/>
            <person name="Pitt A."/>
            <person name="Nakai R."/>
            <person name="Naganuma T."/>
            <person name="Lang E."/>
        </authorList>
    </citation>
    <scope>NUCLEOTIDE SEQUENCE [LARGE SCALE GENOMIC DNA]</scope>
    <source>
        <strain evidence="1 2">MWH-Nonnen-W8red</strain>
    </source>
</reference>
<evidence type="ECO:0000313" key="2">
    <source>
        <dbReference type="Proteomes" id="UP000184731"/>
    </source>
</evidence>
<accession>A0A1L4CXI4</accession>
<keyword evidence="2" id="KW-1185">Reference proteome</keyword>
<dbReference type="Proteomes" id="UP000184731">
    <property type="component" value="Chromosome"/>
</dbReference>
<organism evidence="1 2">
    <name type="scientific">Silvanigrella aquatica</name>
    <dbReference type="NCBI Taxonomy" id="1915309"/>
    <lineage>
        <taxon>Bacteria</taxon>
        <taxon>Pseudomonadati</taxon>
        <taxon>Bdellovibrionota</taxon>
        <taxon>Oligoflexia</taxon>
        <taxon>Silvanigrellales</taxon>
        <taxon>Silvanigrellaceae</taxon>
        <taxon>Silvanigrella</taxon>
    </lineage>
</organism>
<name>A0A1L4CXI4_9BACT</name>
<dbReference type="OrthoDB" id="5287765at2"/>